<dbReference type="VEuPathDB" id="FungiDB:FOXG_10079"/>
<evidence type="ECO:0000259" key="1">
    <source>
        <dbReference type="Pfam" id="PF02129"/>
    </source>
</evidence>
<name>A0A2H3TLF2_FUSOX</name>
<dbReference type="InterPro" id="IPR005674">
    <property type="entry name" value="CocE/Ser_esterase"/>
</dbReference>
<protein>
    <recommendedName>
        <fullName evidence="1">Xaa-Pro dipeptidyl-peptidase-like domain-containing protein</fullName>
    </recommendedName>
</protein>
<sequence length="186" mass="20718">MASPTINRSSAGPRIRDQFPEAIINKIPHPSEHPYYNYDGFNPSCKVLEVGHVKAPGRRAFRVKTIYNRDEAITVRDGARLYGDVFRPETSDSKPAPAILPCSPYRKSGTGPQNYNSMAPFRTGLALDRTSGYEKFEAPDPAEWAERGYAVINVDARGVGHSNGVVAFWGNQEAEDIYDVIDWISR</sequence>
<dbReference type="OrthoDB" id="2578740at2759"/>
<dbReference type="VEuPathDB" id="FungiDB:FOZG_14366"/>
<dbReference type="InterPro" id="IPR000383">
    <property type="entry name" value="Xaa-Pro-like_dom"/>
</dbReference>
<proteinExistence type="predicted"/>
<reference evidence="3" key="1">
    <citation type="submission" date="2016-09" db="EMBL/GenBank/DDBJ databases">
        <authorList>
            <person name="Guldener U."/>
        </authorList>
    </citation>
    <scope>NUCLEOTIDE SEQUENCE [LARGE SCALE GENOMIC DNA]</scope>
    <source>
        <strain evidence="3">V64-1</strain>
    </source>
</reference>
<dbReference type="GO" id="GO:0016787">
    <property type="term" value="F:hydrolase activity"/>
    <property type="evidence" value="ECO:0007669"/>
    <property type="project" value="InterPro"/>
</dbReference>
<accession>A0A2H3TLF2</accession>
<dbReference type="NCBIfam" id="TIGR00976">
    <property type="entry name" value="CocE_NonD"/>
    <property type="match status" value="1"/>
</dbReference>
<dbReference type="Pfam" id="PF02129">
    <property type="entry name" value="Peptidase_S15"/>
    <property type="match status" value="1"/>
</dbReference>
<evidence type="ECO:0000313" key="3">
    <source>
        <dbReference type="Proteomes" id="UP000219369"/>
    </source>
</evidence>
<dbReference type="Proteomes" id="UP000219369">
    <property type="component" value="Unassembled WGS sequence"/>
</dbReference>
<dbReference type="VEuPathDB" id="FungiDB:FOIG_11431"/>
<feature type="domain" description="Xaa-Pro dipeptidyl-peptidase-like" evidence="1">
    <location>
        <begin position="77"/>
        <end position="185"/>
    </location>
</feature>
<dbReference type="Gene3D" id="3.40.50.1820">
    <property type="entry name" value="alpha/beta hydrolase"/>
    <property type="match status" value="1"/>
</dbReference>
<dbReference type="EMBL" id="FMJY01000003">
    <property type="protein sequence ID" value="SCO82613.1"/>
    <property type="molecule type" value="Genomic_DNA"/>
</dbReference>
<organism evidence="2 3">
    <name type="scientific">Fusarium oxysporum</name>
    <name type="common">Fusarium vascular wilt</name>
    <dbReference type="NCBI Taxonomy" id="5507"/>
    <lineage>
        <taxon>Eukaryota</taxon>
        <taxon>Fungi</taxon>
        <taxon>Dikarya</taxon>
        <taxon>Ascomycota</taxon>
        <taxon>Pezizomycotina</taxon>
        <taxon>Sordariomycetes</taxon>
        <taxon>Hypocreomycetidae</taxon>
        <taxon>Hypocreales</taxon>
        <taxon>Nectriaceae</taxon>
        <taxon>Fusarium</taxon>
        <taxon>Fusarium oxysporum species complex</taxon>
    </lineage>
</organism>
<dbReference type="VEuPathDB" id="FungiDB:FOMG_18387"/>
<dbReference type="VEuPathDB" id="FungiDB:HZS61_006213"/>
<dbReference type="SUPFAM" id="SSF53474">
    <property type="entry name" value="alpha/beta-Hydrolases"/>
    <property type="match status" value="1"/>
</dbReference>
<dbReference type="InterPro" id="IPR029058">
    <property type="entry name" value="AB_hydrolase_fold"/>
</dbReference>
<dbReference type="AlphaFoldDB" id="A0A2H3TLF2"/>
<dbReference type="VEuPathDB" id="FungiDB:FOC1_g10005733"/>
<evidence type="ECO:0000313" key="2">
    <source>
        <dbReference type="EMBL" id="SCO82613.1"/>
    </source>
</evidence>
<gene>
    <name evidence="2" type="ORF">FRV6_06826</name>
</gene>
<dbReference type="VEuPathDB" id="FungiDB:FOC4_g10005611"/>